<evidence type="ECO:0008006" key="3">
    <source>
        <dbReference type="Google" id="ProtNLM"/>
    </source>
</evidence>
<reference evidence="1 2" key="1">
    <citation type="journal article" date="2024" name="G3 (Bethesda)">
        <title>Genome assembly of Hibiscus sabdariffa L. provides insights into metabolisms of medicinal natural products.</title>
        <authorList>
            <person name="Kim T."/>
        </authorList>
    </citation>
    <scope>NUCLEOTIDE SEQUENCE [LARGE SCALE GENOMIC DNA]</scope>
    <source>
        <strain evidence="1">TK-2024</strain>
        <tissue evidence="1">Old leaves</tissue>
    </source>
</reference>
<comment type="caution">
    <text evidence="1">The sequence shown here is derived from an EMBL/GenBank/DDBJ whole genome shotgun (WGS) entry which is preliminary data.</text>
</comment>
<accession>A0ABR2EW87</accession>
<dbReference type="EMBL" id="JBBPBM010000009">
    <property type="protein sequence ID" value="KAK8567240.1"/>
    <property type="molecule type" value="Genomic_DNA"/>
</dbReference>
<organism evidence="1 2">
    <name type="scientific">Hibiscus sabdariffa</name>
    <name type="common">roselle</name>
    <dbReference type="NCBI Taxonomy" id="183260"/>
    <lineage>
        <taxon>Eukaryota</taxon>
        <taxon>Viridiplantae</taxon>
        <taxon>Streptophyta</taxon>
        <taxon>Embryophyta</taxon>
        <taxon>Tracheophyta</taxon>
        <taxon>Spermatophyta</taxon>
        <taxon>Magnoliopsida</taxon>
        <taxon>eudicotyledons</taxon>
        <taxon>Gunneridae</taxon>
        <taxon>Pentapetalae</taxon>
        <taxon>rosids</taxon>
        <taxon>malvids</taxon>
        <taxon>Malvales</taxon>
        <taxon>Malvaceae</taxon>
        <taxon>Malvoideae</taxon>
        <taxon>Hibiscus</taxon>
    </lineage>
</organism>
<evidence type="ECO:0000313" key="1">
    <source>
        <dbReference type="EMBL" id="KAK8567240.1"/>
    </source>
</evidence>
<name>A0ABR2EW87_9ROSI</name>
<protein>
    <recommendedName>
        <fullName evidence="3">RNase H type-1 domain-containing protein</fullName>
    </recommendedName>
</protein>
<gene>
    <name evidence="1" type="ORF">V6N12_005836</name>
</gene>
<proteinExistence type="predicted"/>
<sequence length="91" mass="9915">MGRPDEIILRFDGSGCYTAKSGYRLLMDDRCGVIGRNNQGLIMAACASPHSNVVNAFVAEVIAYLSKIHVTGLGNDLWELLLHQKLIGVIL</sequence>
<dbReference type="Proteomes" id="UP001472677">
    <property type="component" value="Unassembled WGS sequence"/>
</dbReference>
<keyword evidence="2" id="KW-1185">Reference proteome</keyword>
<evidence type="ECO:0000313" key="2">
    <source>
        <dbReference type="Proteomes" id="UP001472677"/>
    </source>
</evidence>